<proteinExistence type="predicted"/>
<dbReference type="Ensembl" id="ENSCATT00000055052.1">
    <property type="protein sequence ID" value="ENSCATP00000030788.1"/>
    <property type="gene ID" value="ENSCATG00000038548.1"/>
</dbReference>
<feature type="transmembrane region" description="Helical" evidence="1">
    <location>
        <begin position="6"/>
        <end position="28"/>
    </location>
</feature>
<keyword evidence="3" id="KW-1185">Reference proteome</keyword>
<dbReference type="GeneTree" id="ENSGT00940000158227"/>
<organism evidence="2 3">
    <name type="scientific">Cercocebus atys</name>
    <name type="common">Sooty mangabey</name>
    <name type="synonym">Cercocebus torquatus atys</name>
    <dbReference type="NCBI Taxonomy" id="9531"/>
    <lineage>
        <taxon>Eukaryota</taxon>
        <taxon>Metazoa</taxon>
        <taxon>Chordata</taxon>
        <taxon>Craniata</taxon>
        <taxon>Vertebrata</taxon>
        <taxon>Euteleostomi</taxon>
        <taxon>Mammalia</taxon>
        <taxon>Eutheria</taxon>
        <taxon>Euarchontoglires</taxon>
        <taxon>Primates</taxon>
        <taxon>Haplorrhini</taxon>
        <taxon>Catarrhini</taxon>
        <taxon>Cercopithecidae</taxon>
        <taxon>Cercopithecinae</taxon>
        <taxon>Cercocebus</taxon>
    </lineage>
</organism>
<evidence type="ECO:0000313" key="2">
    <source>
        <dbReference type="Ensembl" id="ENSCATP00000030788.1"/>
    </source>
</evidence>
<dbReference type="AlphaFoldDB" id="A0A2K5MZW5"/>
<evidence type="ECO:0000256" key="1">
    <source>
        <dbReference type="SAM" id="Phobius"/>
    </source>
</evidence>
<dbReference type="Bgee" id="ENSCATG00000038548">
    <property type="expression patterns" value="Expressed in adult mammalian kidney and 12 other cell types or tissues"/>
</dbReference>
<accession>A0A2K5MZW5</accession>
<name>A0A2K5MZW5_CERAT</name>
<dbReference type="Proteomes" id="UP000233060">
    <property type="component" value="Unassembled WGS sequence"/>
</dbReference>
<sequence length="185" mass="20845">MGSVTVRYFCYGCLFTSATWTVLLFVYFNFSEVTQPLKNVPVKGSGPRGPSPKKFYPRFTRGPSRLLEPQFKANKIDDVIDSHVEDPEEGHLKFSSELDVKKSSTHLTCQLLVLLSVSIMKRFLPCFGQCTVSWTARQHTCFMRSSLWMMIVTLVRNAVTGNIGCRLSVTTAMTNINTAELSSTW</sequence>
<gene>
    <name evidence="2" type="primary">GALNT11</name>
</gene>
<keyword evidence="1" id="KW-0472">Membrane</keyword>
<keyword evidence="1" id="KW-1133">Transmembrane helix</keyword>
<protein>
    <submittedName>
        <fullName evidence="2">Polypeptide N-acetylgalactosaminyltransferase 11</fullName>
    </submittedName>
</protein>
<evidence type="ECO:0000313" key="3">
    <source>
        <dbReference type="Proteomes" id="UP000233060"/>
    </source>
</evidence>
<reference evidence="2" key="1">
    <citation type="submission" date="2025-08" db="UniProtKB">
        <authorList>
            <consortium name="Ensembl"/>
        </authorList>
    </citation>
    <scope>IDENTIFICATION</scope>
</reference>
<keyword evidence="1" id="KW-0812">Transmembrane</keyword>
<reference evidence="2" key="2">
    <citation type="submission" date="2025-09" db="UniProtKB">
        <authorList>
            <consortium name="Ensembl"/>
        </authorList>
    </citation>
    <scope>IDENTIFICATION</scope>
</reference>